<gene>
    <name evidence="11" type="ORF">FNA67_19915</name>
</gene>
<evidence type="ECO:0000256" key="6">
    <source>
        <dbReference type="ARBA" id="ARBA00023049"/>
    </source>
</evidence>
<feature type="region of interest" description="Disordered" evidence="8">
    <location>
        <begin position="29"/>
        <end position="87"/>
    </location>
</feature>
<dbReference type="KEGG" id="yti:FNA67_19915"/>
<comment type="cofactor">
    <cofactor evidence="1">
        <name>Zn(2+)</name>
        <dbReference type="ChEBI" id="CHEBI:29105"/>
    </cofactor>
</comment>
<proteinExistence type="predicted"/>
<dbReference type="SUPFAM" id="SSF51261">
    <property type="entry name" value="Duplicated hybrid motif"/>
    <property type="match status" value="1"/>
</dbReference>
<evidence type="ECO:0000256" key="1">
    <source>
        <dbReference type="ARBA" id="ARBA00001947"/>
    </source>
</evidence>
<evidence type="ECO:0000259" key="10">
    <source>
        <dbReference type="Pfam" id="PF01551"/>
    </source>
</evidence>
<protein>
    <submittedName>
        <fullName evidence="11">Peptidoglycan DD-metalloendopeptidase family protein</fullName>
    </submittedName>
</protein>
<evidence type="ECO:0000256" key="4">
    <source>
        <dbReference type="ARBA" id="ARBA00022801"/>
    </source>
</evidence>
<evidence type="ECO:0000256" key="8">
    <source>
        <dbReference type="SAM" id="MobiDB-lite"/>
    </source>
</evidence>
<dbReference type="GO" id="GO:0004222">
    <property type="term" value="F:metalloendopeptidase activity"/>
    <property type="evidence" value="ECO:0007669"/>
    <property type="project" value="TreeGrafter"/>
</dbReference>
<dbReference type="InterPro" id="IPR050570">
    <property type="entry name" value="Cell_wall_metabolism_enzyme"/>
</dbReference>
<dbReference type="PANTHER" id="PTHR21666">
    <property type="entry name" value="PEPTIDASE-RELATED"/>
    <property type="match status" value="1"/>
</dbReference>
<feature type="coiled-coil region" evidence="7">
    <location>
        <begin position="89"/>
        <end position="144"/>
    </location>
</feature>
<dbReference type="InterPro" id="IPR016047">
    <property type="entry name" value="M23ase_b-sheet_dom"/>
</dbReference>
<evidence type="ECO:0000256" key="3">
    <source>
        <dbReference type="ARBA" id="ARBA00022723"/>
    </source>
</evidence>
<dbReference type="RefSeq" id="WP_147657855.1">
    <property type="nucleotide sequence ID" value="NZ_BMFM01000001.1"/>
</dbReference>
<feature type="coiled-coil region" evidence="7">
    <location>
        <begin position="219"/>
        <end position="288"/>
    </location>
</feature>
<dbReference type="Gene3D" id="2.70.70.10">
    <property type="entry name" value="Glucose Permease (Domain IIA)"/>
    <property type="match status" value="1"/>
</dbReference>
<keyword evidence="2" id="KW-0645">Protease</keyword>
<sequence length="480" mass="50231">MSVPSGARVKIAVGSLVLATALALAPSLHAQTQDPSAPAQTEAPEQPSTPVTPDAGLPATVDPLDVSPPAGTPVNAAPDQTQQSGQAALDEIEKSITVSKDRADELRREIEEMSGDRTKQNAALIAAAQRVKMAEIEVASMEDKIGELIVKELEVRGRLDGADTEMANVLAALERVSRNPPPALLVDPNNALNSARSALLMSAIFPQLHAKAEAVSTDLKRLGEIKAEAIEEEKQLKANYAVLEEEQLRIATLIAARKKGIDQMTAQLAQEEQEALSLAARATDLKQLVASLQAKATGVAGTGHQPEAASSSTSSLTPEAIRLALANTSRTEPAFPFDAAKGYLAMPSTGTNAVEFGGSDGFGGISQGLSVLTRPDAQVVAPADGWVMYKGPYLNYGQIVILNPGNDYTILLAGLAATSVNIGQFVMMGEPVGTMGSHTIGRTVTTSAGGSRPTLYIELRKDNAPIDPTGWWAPNPTQSG</sequence>
<keyword evidence="7" id="KW-0175">Coiled coil</keyword>
<accession>A0A5B9DSV2</accession>
<dbReference type="EMBL" id="CP041690">
    <property type="protein sequence ID" value="QEE22287.1"/>
    <property type="molecule type" value="Genomic_DNA"/>
</dbReference>
<evidence type="ECO:0000256" key="9">
    <source>
        <dbReference type="SAM" id="SignalP"/>
    </source>
</evidence>
<keyword evidence="3" id="KW-0479">Metal-binding</keyword>
<keyword evidence="5" id="KW-0862">Zinc</keyword>
<dbReference type="PANTHER" id="PTHR21666:SF288">
    <property type="entry name" value="CELL DIVISION PROTEIN YTFB"/>
    <property type="match status" value="1"/>
</dbReference>
<dbReference type="Proteomes" id="UP000321062">
    <property type="component" value="Chromosome"/>
</dbReference>
<keyword evidence="4" id="KW-0378">Hydrolase</keyword>
<dbReference type="InterPro" id="IPR011055">
    <property type="entry name" value="Dup_hybrid_motif"/>
</dbReference>
<feature type="compositionally biased region" description="Polar residues" evidence="8">
    <location>
        <begin position="29"/>
        <end position="39"/>
    </location>
</feature>
<evidence type="ECO:0000256" key="5">
    <source>
        <dbReference type="ARBA" id="ARBA00022833"/>
    </source>
</evidence>
<evidence type="ECO:0000256" key="7">
    <source>
        <dbReference type="SAM" id="Coils"/>
    </source>
</evidence>
<keyword evidence="6" id="KW-0482">Metalloprotease</keyword>
<evidence type="ECO:0000313" key="12">
    <source>
        <dbReference type="Proteomes" id="UP000321062"/>
    </source>
</evidence>
<feature type="chain" id="PRO_5043411365" evidence="9">
    <location>
        <begin position="31"/>
        <end position="480"/>
    </location>
</feature>
<evidence type="ECO:0000313" key="11">
    <source>
        <dbReference type="EMBL" id="QEE22287.1"/>
    </source>
</evidence>
<feature type="signal peptide" evidence="9">
    <location>
        <begin position="1"/>
        <end position="30"/>
    </location>
</feature>
<dbReference type="GO" id="GO:0006508">
    <property type="term" value="P:proteolysis"/>
    <property type="evidence" value="ECO:0007669"/>
    <property type="project" value="UniProtKB-KW"/>
</dbReference>
<dbReference type="CDD" id="cd12797">
    <property type="entry name" value="M23_peptidase"/>
    <property type="match status" value="1"/>
</dbReference>
<evidence type="ECO:0000256" key="2">
    <source>
        <dbReference type="ARBA" id="ARBA00022670"/>
    </source>
</evidence>
<keyword evidence="12" id="KW-1185">Reference proteome</keyword>
<dbReference type="Pfam" id="PF01551">
    <property type="entry name" value="Peptidase_M23"/>
    <property type="match status" value="1"/>
</dbReference>
<name>A0A5B9DSV2_9HYPH</name>
<reference evidence="11 12" key="1">
    <citation type="journal article" date="2015" name="Int. J. Syst. Evol. Microbiol.">
        <title>Youhaiella tibetensis gen. nov., sp. nov., isolated from subsurface sediment.</title>
        <authorList>
            <person name="Wang Y.X."/>
            <person name="Huang F.Q."/>
            <person name="Nogi Y."/>
            <person name="Pang S.J."/>
            <person name="Wang P.K."/>
            <person name="Lv J."/>
        </authorList>
    </citation>
    <scope>NUCLEOTIDE SEQUENCE [LARGE SCALE GENOMIC DNA]</scope>
    <source>
        <strain evidence="12">fig4</strain>
    </source>
</reference>
<feature type="domain" description="M23ase beta-sheet core" evidence="10">
    <location>
        <begin position="366"/>
        <end position="468"/>
    </location>
</feature>
<keyword evidence="9" id="KW-0732">Signal</keyword>
<dbReference type="OrthoDB" id="9809144at2"/>
<dbReference type="AlphaFoldDB" id="A0A5B9DSV2"/>
<organism evidence="11 12">
    <name type="scientific">Paradevosia tibetensis</name>
    <dbReference type="NCBI Taxonomy" id="1447062"/>
    <lineage>
        <taxon>Bacteria</taxon>
        <taxon>Pseudomonadati</taxon>
        <taxon>Pseudomonadota</taxon>
        <taxon>Alphaproteobacteria</taxon>
        <taxon>Hyphomicrobiales</taxon>
        <taxon>Devosiaceae</taxon>
        <taxon>Paradevosia</taxon>
    </lineage>
</organism>
<dbReference type="GO" id="GO:0046872">
    <property type="term" value="F:metal ion binding"/>
    <property type="evidence" value="ECO:0007669"/>
    <property type="project" value="UniProtKB-KW"/>
</dbReference>